<dbReference type="NCBIfam" id="TIGR00011">
    <property type="entry name" value="YbaK_EbsC"/>
    <property type="match status" value="1"/>
</dbReference>
<dbReference type="InterPro" id="IPR004369">
    <property type="entry name" value="Prolyl-tRNA_editing_YbaK/EbsC"/>
</dbReference>
<evidence type="ECO:0000256" key="3">
    <source>
        <dbReference type="ARBA" id="ARBA00023239"/>
    </source>
</evidence>
<dbReference type="Proteomes" id="UP000649826">
    <property type="component" value="Unassembled WGS sequence"/>
</dbReference>
<evidence type="ECO:0000256" key="1">
    <source>
        <dbReference type="ARBA" id="ARBA00009798"/>
    </source>
</evidence>
<keyword evidence="2 4" id="KW-0648">Protein biosynthesis</keyword>
<dbReference type="Pfam" id="PF04073">
    <property type="entry name" value="tRNA_edit"/>
    <property type="match status" value="1"/>
</dbReference>
<dbReference type="RefSeq" id="WP_186994265.1">
    <property type="nucleotide sequence ID" value="NZ_JACOQG010000003.1"/>
</dbReference>
<feature type="domain" description="YbaK/aminoacyl-tRNA synthetase-associated" evidence="5">
    <location>
        <begin position="37"/>
        <end position="147"/>
    </location>
</feature>
<evidence type="ECO:0000313" key="7">
    <source>
        <dbReference type="Proteomes" id="UP000649826"/>
    </source>
</evidence>
<dbReference type="PANTHER" id="PTHR30411">
    <property type="entry name" value="CYTOPLASMIC PROTEIN"/>
    <property type="match status" value="1"/>
</dbReference>
<proteinExistence type="inferred from homology"/>
<dbReference type="InterPro" id="IPR007214">
    <property type="entry name" value="YbaK/aa-tRNA-synth-assoc-dom"/>
</dbReference>
<dbReference type="PIRSF" id="PIRSF006181">
    <property type="entry name" value="EbsC_YbaK"/>
    <property type="match status" value="1"/>
</dbReference>
<evidence type="ECO:0000313" key="6">
    <source>
        <dbReference type="EMBL" id="MBC5778756.1"/>
    </source>
</evidence>
<accession>A0ABR7IFF4</accession>
<sequence length="162" mass="17827">MAKEAKTNAMRMLDRQKVKYETFTYECDEFIDGLHSADKIGAPYDQSFKTLVMEGKSGGYFVFVVPIEKEVDRKAAARAVGEKTVDMIHVKDITKITGYVRGGCSPLGMKKPYPVVFDASAGNFSEIYVSGGRIGLTLKVPLEELLKVTGGKLADITMKSED</sequence>
<keyword evidence="3 4" id="KW-0456">Lyase</keyword>
<comment type="similarity">
    <text evidence="1 4">Belongs to the prolyl-tRNA editing family. YbaK/EbsC subfamily.</text>
</comment>
<evidence type="ECO:0000259" key="5">
    <source>
        <dbReference type="Pfam" id="PF04073"/>
    </source>
</evidence>
<evidence type="ECO:0000256" key="2">
    <source>
        <dbReference type="ARBA" id="ARBA00022917"/>
    </source>
</evidence>
<dbReference type="EMBL" id="JACOQG010000003">
    <property type="protein sequence ID" value="MBC5778756.1"/>
    <property type="molecule type" value="Genomic_DNA"/>
</dbReference>
<dbReference type="CDD" id="cd00002">
    <property type="entry name" value="YbaK_deacylase"/>
    <property type="match status" value="1"/>
</dbReference>
<organism evidence="6 7">
    <name type="scientific">Blautia difficilis</name>
    <dbReference type="NCBI Taxonomy" id="2763027"/>
    <lineage>
        <taxon>Bacteria</taxon>
        <taxon>Bacillati</taxon>
        <taxon>Bacillota</taxon>
        <taxon>Clostridia</taxon>
        <taxon>Lachnospirales</taxon>
        <taxon>Lachnospiraceae</taxon>
        <taxon>Blautia</taxon>
    </lineage>
</organism>
<keyword evidence="7" id="KW-1185">Reference proteome</keyword>
<evidence type="ECO:0000256" key="4">
    <source>
        <dbReference type="PIRNR" id="PIRNR006181"/>
    </source>
</evidence>
<reference evidence="6 7" key="1">
    <citation type="submission" date="2020-08" db="EMBL/GenBank/DDBJ databases">
        <title>Genome public.</title>
        <authorList>
            <person name="Liu C."/>
            <person name="Sun Q."/>
        </authorList>
    </citation>
    <scope>NUCLEOTIDE SEQUENCE [LARGE SCALE GENOMIC DNA]</scope>
    <source>
        <strain evidence="6 7">M29</strain>
    </source>
</reference>
<gene>
    <name evidence="6" type="primary">ybaK</name>
    <name evidence="6" type="ORF">H8Z82_03595</name>
</gene>
<dbReference type="InterPro" id="IPR036754">
    <property type="entry name" value="YbaK/aa-tRNA-synt-asso_dom_sf"/>
</dbReference>
<dbReference type="PANTHER" id="PTHR30411:SF0">
    <property type="entry name" value="CYS-TRNA(PRO)_CYS-TRNA(CYS) DEACYLASE YBAK"/>
    <property type="match status" value="1"/>
</dbReference>
<dbReference type="EC" id="4.2.-.-" evidence="4"/>
<protein>
    <recommendedName>
        <fullName evidence="4">Cys-tRNA(Pro)/Cys-tRNA(Cys) deacylase</fullName>
        <ecNumber evidence="4">4.2.-.-</ecNumber>
    </recommendedName>
</protein>
<name>A0ABR7IFF4_9FIRM</name>
<dbReference type="Gene3D" id="3.90.960.10">
    <property type="entry name" value="YbaK/aminoacyl-tRNA synthetase-associated domain"/>
    <property type="match status" value="1"/>
</dbReference>
<dbReference type="SUPFAM" id="SSF55826">
    <property type="entry name" value="YbaK/ProRS associated domain"/>
    <property type="match status" value="1"/>
</dbReference>
<comment type="caution">
    <text evidence="6">The sequence shown here is derived from an EMBL/GenBank/DDBJ whole genome shotgun (WGS) entry which is preliminary data.</text>
</comment>